<dbReference type="PROSITE" id="PS50297">
    <property type="entry name" value="ANK_REP_REGION"/>
    <property type="match status" value="1"/>
</dbReference>
<dbReference type="InterPro" id="IPR036770">
    <property type="entry name" value="Ankyrin_rpt-contain_sf"/>
</dbReference>
<feature type="repeat" description="ANK" evidence="3">
    <location>
        <begin position="405"/>
        <end position="437"/>
    </location>
</feature>
<protein>
    <submittedName>
        <fullName evidence="4">Ankyrin repeat domain-containing protein</fullName>
    </submittedName>
</protein>
<dbReference type="Proteomes" id="UP001148313">
    <property type="component" value="Unassembled WGS sequence"/>
</dbReference>
<accession>A0ABT4VPX6</accession>
<organism evidence="4 5">
    <name type="scientific">Hoeflea poritis</name>
    <dbReference type="NCBI Taxonomy" id="2993659"/>
    <lineage>
        <taxon>Bacteria</taxon>
        <taxon>Pseudomonadati</taxon>
        <taxon>Pseudomonadota</taxon>
        <taxon>Alphaproteobacteria</taxon>
        <taxon>Hyphomicrobiales</taxon>
        <taxon>Rhizobiaceae</taxon>
        <taxon>Hoeflea</taxon>
    </lineage>
</organism>
<feature type="repeat" description="ANK" evidence="3">
    <location>
        <begin position="241"/>
        <end position="269"/>
    </location>
</feature>
<keyword evidence="2 3" id="KW-0040">ANK repeat</keyword>
<dbReference type="PANTHER" id="PTHR24123">
    <property type="entry name" value="ANKYRIN REPEAT-CONTAINING"/>
    <property type="match status" value="1"/>
</dbReference>
<proteinExistence type="predicted"/>
<comment type="caution">
    <text evidence="4">The sequence shown here is derived from an EMBL/GenBank/DDBJ whole genome shotgun (WGS) entry which is preliminary data.</text>
</comment>
<evidence type="ECO:0000256" key="3">
    <source>
        <dbReference type="PROSITE-ProRule" id="PRU00023"/>
    </source>
</evidence>
<dbReference type="EMBL" id="JAPJZH010000009">
    <property type="protein sequence ID" value="MDA4846762.1"/>
    <property type="molecule type" value="Genomic_DNA"/>
</dbReference>
<evidence type="ECO:0000256" key="1">
    <source>
        <dbReference type="ARBA" id="ARBA00022737"/>
    </source>
</evidence>
<dbReference type="Gene3D" id="1.25.40.20">
    <property type="entry name" value="Ankyrin repeat-containing domain"/>
    <property type="match status" value="3"/>
</dbReference>
<dbReference type="PROSITE" id="PS50088">
    <property type="entry name" value="ANK_REPEAT"/>
    <property type="match status" value="2"/>
</dbReference>
<dbReference type="InterPro" id="IPR051165">
    <property type="entry name" value="Multifunctional_ANK_Repeat"/>
</dbReference>
<dbReference type="InterPro" id="IPR002110">
    <property type="entry name" value="Ankyrin_rpt"/>
</dbReference>
<evidence type="ECO:0000313" key="4">
    <source>
        <dbReference type="EMBL" id="MDA4846762.1"/>
    </source>
</evidence>
<keyword evidence="5" id="KW-1185">Reference proteome</keyword>
<keyword evidence="1" id="KW-0677">Repeat</keyword>
<dbReference type="SMART" id="SM00248">
    <property type="entry name" value="ANK"/>
    <property type="match status" value="5"/>
</dbReference>
<gene>
    <name evidence="4" type="ORF">OOZ53_15480</name>
</gene>
<dbReference type="SUPFAM" id="SSF48403">
    <property type="entry name" value="Ankyrin repeat"/>
    <property type="match status" value="1"/>
</dbReference>
<dbReference type="RefSeq" id="WP_271090553.1">
    <property type="nucleotide sequence ID" value="NZ_JAPJZH010000009.1"/>
</dbReference>
<evidence type="ECO:0000256" key="2">
    <source>
        <dbReference type="ARBA" id="ARBA00023043"/>
    </source>
</evidence>
<reference evidence="4" key="1">
    <citation type="submission" date="2022-11" db="EMBL/GenBank/DDBJ databases">
        <title>Hoeflea poritis sp. nov., isolated from scleractinian coral Porites lutea.</title>
        <authorList>
            <person name="Zhang G."/>
            <person name="Wei Q."/>
            <person name="Cai L."/>
        </authorList>
    </citation>
    <scope>NUCLEOTIDE SEQUENCE</scope>
    <source>
        <strain evidence="4">E7-10</strain>
    </source>
</reference>
<name>A0ABT4VPX6_9HYPH</name>
<dbReference type="PANTHER" id="PTHR24123:SF33">
    <property type="entry name" value="PROTEIN HOS4"/>
    <property type="match status" value="1"/>
</dbReference>
<evidence type="ECO:0000313" key="5">
    <source>
        <dbReference type="Proteomes" id="UP001148313"/>
    </source>
</evidence>
<dbReference type="Pfam" id="PF12796">
    <property type="entry name" value="Ank_2"/>
    <property type="match status" value="1"/>
</dbReference>
<sequence length="514" mass="56188">MNHSIDYLRRQAKQLKRGFAAGDPHAIQRARSVLPDAEALKHAQALHVIAHEQGYESWPRLKLASETAKMNREQKAERLKIALYYGQHWITKALLEAEPGLENANFGLQVALYDRTAVDAALKDDPEAAVRTVGIRSPILHLAFSRHIHAAPGRADDMIAIAEALLRNGADVNDSYPFEPGSEHRLSALYGALGHGDNMRLSRWLLENGADPNDNESLYHSTELGHHEGLKMLLEHGAVAEGTNALPRALDFNDIEAVKLLLEGGADPNEGIVPHPSGQPMMMVFALHQAARRMCSGDIAQLLIDHGADGTVPFNGHSAYAFACMFGNNEVADVLEHAGQGTALDAVEATIASAVNGPVCGRVDPGALTDETQRIMMRMIGFSGRLEHIKRLYAIGIDPEWTDEMGMTAIHVAGWEGQADAVAWLLTLNPDLNHKNDYGGDLLGTIIHGAEFCPKRAGRNHLECARLVLAKGAVLRQTEIDLCGVEDMTELLADWAEAHPRQVEDDRQTARKEE</sequence>